<dbReference type="FunFam" id="1.10.3860.10:FF:000003">
    <property type="entry name" value="Serine/threonine transporter sstT"/>
    <property type="match status" value="1"/>
</dbReference>
<evidence type="ECO:0000313" key="11">
    <source>
        <dbReference type="Proteomes" id="UP000183975"/>
    </source>
</evidence>
<evidence type="ECO:0000256" key="1">
    <source>
        <dbReference type="ARBA" id="ARBA00004141"/>
    </source>
</evidence>
<feature type="transmembrane region" description="Helical" evidence="9">
    <location>
        <begin position="324"/>
        <end position="348"/>
    </location>
</feature>
<feature type="transmembrane region" description="Helical" evidence="9">
    <location>
        <begin position="143"/>
        <end position="162"/>
    </location>
</feature>
<dbReference type="PANTHER" id="PTHR42865:SF8">
    <property type="entry name" value="SERINE_THREONINE TRANSPORTER SSTT"/>
    <property type="match status" value="1"/>
</dbReference>
<dbReference type="SUPFAM" id="SSF118215">
    <property type="entry name" value="Proton glutamate symport protein"/>
    <property type="match status" value="1"/>
</dbReference>
<comment type="function">
    <text evidence="9">Involved in the import of serine and threonine into the cell, with the concomitant import of sodium (symport system).</text>
</comment>
<keyword evidence="6 9" id="KW-0029">Amino-acid transport</keyword>
<dbReference type="PRINTS" id="PR00173">
    <property type="entry name" value="EDTRNSPORT"/>
</dbReference>
<keyword evidence="8 9" id="KW-0472">Membrane</keyword>
<name>A0A1M6LSF2_9FIRM</name>
<feature type="transmembrane region" description="Helical" evidence="9">
    <location>
        <begin position="50"/>
        <end position="67"/>
    </location>
</feature>
<evidence type="ECO:0000256" key="6">
    <source>
        <dbReference type="ARBA" id="ARBA00022970"/>
    </source>
</evidence>
<proteinExistence type="inferred from homology"/>
<comment type="similarity">
    <text evidence="9">Belongs to the dicarboxylate/amino acid:cation symporter (DAACS) (TC 2.A.23) family.</text>
</comment>
<gene>
    <name evidence="9" type="primary">sstT</name>
    <name evidence="10" type="ORF">SAMN02745138_00412</name>
</gene>
<dbReference type="EMBL" id="FRAH01000005">
    <property type="protein sequence ID" value="SHJ74032.1"/>
    <property type="molecule type" value="Genomic_DNA"/>
</dbReference>
<keyword evidence="3 9" id="KW-1003">Cell membrane</keyword>
<evidence type="ECO:0000256" key="4">
    <source>
        <dbReference type="ARBA" id="ARBA00022692"/>
    </source>
</evidence>
<dbReference type="RefSeq" id="WP_072848622.1">
    <property type="nucleotide sequence ID" value="NZ_FRAH01000005.1"/>
</dbReference>
<dbReference type="AlphaFoldDB" id="A0A1M6LSF2"/>
<keyword evidence="2 9" id="KW-0813">Transport</keyword>
<keyword evidence="5 9" id="KW-0769">Symport</keyword>
<keyword evidence="4 9" id="KW-0812">Transmembrane</keyword>
<keyword evidence="11" id="KW-1185">Reference proteome</keyword>
<protein>
    <recommendedName>
        <fullName evidence="9">Serine/threonine transporter SstT</fullName>
    </recommendedName>
    <alternativeName>
        <fullName evidence="9">Na(+)/serine-threonine symporter</fullName>
    </alternativeName>
</protein>
<dbReference type="Pfam" id="PF00375">
    <property type="entry name" value="SDF"/>
    <property type="match status" value="1"/>
</dbReference>
<dbReference type="NCBIfam" id="NF010151">
    <property type="entry name" value="PRK13628.1"/>
    <property type="match status" value="1"/>
</dbReference>
<dbReference type="InterPro" id="IPR036458">
    <property type="entry name" value="Na:dicarbo_symporter_sf"/>
</dbReference>
<evidence type="ECO:0000256" key="7">
    <source>
        <dbReference type="ARBA" id="ARBA00022989"/>
    </source>
</evidence>
<sequence>MTNILSKWNSISLVKRIICGLIVGAILGLAVPGVTGIGILGTLFVSALKAIAPVLVFFLVIAALACGNEGGGKTMGRVVILYLIGTFLAAVVAVIACHFIHVTLPLGDVAAAEGYEAAGGMAEVFTNLLTNIVANPLGSIVDANYLGILAWAVIFGLALKAASDTTKKALFDFSEAVSQAVRWVISFAPFGIMGLVFTTVSTNGLEIFVEYGRLLAILVGCMAFVALILNPIIVFTQIKQNPYKLVFKCLRESFVTAFFTRSSAANIPVNMSLCKSLGLDEDNYSISIPLGATINMAGAAITITVMTLACVNTMGMEVPLAMKVLLSFVAAISACGASGVAGGSLLLIPLACSLFGISNDIAMQVVGVGFIIGVVQDSCETGLNSSTDALFTAAAEFHDWKKEGKTLPI</sequence>
<evidence type="ECO:0000256" key="5">
    <source>
        <dbReference type="ARBA" id="ARBA00022847"/>
    </source>
</evidence>
<keyword evidence="7 9" id="KW-1133">Transmembrane helix</keyword>
<dbReference type="GO" id="GO:0032329">
    <property type="term" value="P:serine transport"/>
    <property type="evidence" value="ECO:0007669"/>
    <property type="project" value="InterPro"/>
</dbReference>
<evidence type="ECO:0000256" key="8">
    <source>
        <dbReference type="ARBA" id="ARBA00023136"/>
    </source>
</evidence>
<organism evidence="10 11">
    <name type="scientific">Anaerotignum lactatifermentans DSM 14214</name>
    <dbReference type="NCBI Taxonomy" id="1121323"/>
    <lineage>
        <taxon>Bacteria</taxon>
        <taxon>Bacillati</taxon>
        <taxon>Bacillota</taxon>
        <taxon>Clostridia</taxon>
        <taxon>Lachnospirales</taxon>
        <taxon>Anaerotignaceae</taxon>
        <taxon>Anaerotignum</taxon>
    </lineage>
</organism>
<dbReference type="HAMAP" id="MF_01582">
    <property type="entry name" value="Ser_Thr_transp_SstT"/>
    <property type="match status" value="1"/>
</dbReference>
<dbReference type="GO" id="GO:0005295">
    <property type="term" value="F:neutral L-amino acid:sodium symporter activity"/>
    <property type="evidence" value="ECO:0007669"/>
    <property type="project" value="TreeGrafter"/>
</dbReference>
<feature type="transmembrane region" description="Helical" evidence="9">
    <location>
        <begin position="214"/>
        <end position="233"/>
    </location>
</feature>
<feature type="transmembrane region" description="Helical" evidence="9">
    <location>
        <begin position="354"/>
        <end position="375"/>
    </location>
</feature>
<dbReference type="Gene3D" id="1.10.3860.10">
    <property type="entry name" value="Sodium:dicarboxylate symporter"/>
    <property type="match status" value="1"/>
</dbReference>
<feature type="transmembrane region" description="Helical" evidence="9">
    <location>
        <begin position="21"/>
        <end position="44"/>
    </location>
</feature>
<reference evidence="10 11" key="1">
    <citation type="submission" date="2016-11" db="EMBL/GenBank/DDBJ databases">
        <authorList>
            <person name="Jaros S."/>
            <person name="Januszkiewicz K."/>
            <person name="Wedrychowicz H."/>
        </authorList>
    </citation>
    <scope>NUCLEOTIDE SEQUENCE [LARGE SCALE GENOMIC DNA]</scope>
    <source>
        <strain evidence="10 11">DSM 14214</strain>
    </source>
</reference>
<evidence type="ECO:0000256" key="3">
    <source>
        <dbReference type="ARBA" id="ARBA00022475"/>
    </source>
</evidence>
<feature type="transmembrane region" description="Helical" evidence="9">
    <location>
        <begin position="284"/>
        <end position="312"/>
    </location>
</feature>
<dbReference type="InterPro" id="IPR001991">
    <property type="entry name" value="Na-dicarboxylate_symporter"/>
</dbReference>
<feature type="transmembrane region" description="Helical" evidence="9">
    <location>
        <begin position="183"/>
        <end position="202"/>
    </location>
</feature>
<comment type="subcellular location">
    <subcellularLocation>
        <location evidence="9">Cell membrane</location>
        <topology evidence="9">Multi-pass membrane protein</topology>
    </subcellularLocation>
    <subcellularLocation>
        <location evidence="1">Membrane</location>
        <topology evidence="1">Multi-pass membrane protein</topology>
    </subcellularLocation>
</comment>
<dbReference type="OrthoDB" id="9768885at2"/>
<evidence type="ECO:0000256" key="2">
    <source>
        <dbReference type="ARBA" id="ARBA00022448"/>
    </source>
</evidence>
<comment type="catalytic activity">
    <reaction evidence="9">
        <text>L-threonine(in) + Na(+)(in) = L-threonine(out) + Na(+)(out)</text>
        <dbReference type="Rhea" id="RHEA:69999"/>
        <dbReference type="ChEBI" id="CHEBI:29101"/>
        <dbReference type="ChEBI" id="CHEBI:57926"/>
    </reaction>
</comment>
<comment type="catalytic activity">
    <reaction evidence="9">
        <text>L-serine(in) + Na(+)(in) = L-serine(out) + Na(+)(out)</text>
        <dbReference type="Rhea" id="RHEA:29575"/>
        <dbReference type="ChEBI" id="CHEBI:29101"/>
        <dbReference type="ChEBI" id="CHEBI:33384"/>
    </reaction>
</comment>
<accession>A0A1M6LSF2</accession>
<dbReference type="GO" id="GO:0015826">
    <property type="term" value="P:threonine transport"/>
    <property type="evidence" value="ECO:0007669"/>
    <property type="project" value="InterPro"/>
</dbReference>
<feature type="transmembrane region" description="Helical" evidence="9">
    <location>
        <begin position="79"/>
        <end position="101"/>
    </location>
</feature>
<dbReference type="Proteomes" id="UP000183975">
    <property type="component" value="Unassembled WGS sequence"/>
</dbReference>
<dbReference type="InterPro" id="IPR023025">
    <property type="entry name" value="Ser_Thr_transp_SstT"/>
</dbReference>
<dbReference type="GO" id="GO:0005886">
    <property type="term" value="C:plasma membrane"/>
    <property type="evidence" value="ECO:0007669"/>
    <property type="project" value="UniProtKB-SubCell"/>
</dbReference>
<evidence type="ECO:0000313" key="10">
    <source>
        <dbReference type="EMBL" id="SHJ74032.1"/>
    </source>
</evidence>
<dbReference type="PANTHER" id="PTHR42865">
    <property type="entry name" value="PROTON/GLUTAMATE-ASPARTATE SYMPORTER"/>
    <property type="match status" value="1"/>
</dbReference>
<evidence type="ECO:0000256" key="9">
    <source>
        <dbReference type="HAMAP-Rule" id="MF_01582"/>
    </source>
</evidence>